<proteinExistence type="predicted"/>
<keyword evidence="1" id="KW-0812">Transmembrane</keyword>
<sequence length="98" mass="11182">MGAKRVFETLQMEREEGINRVIVRLCWLSLKMNKFTATIAVNSLSSLNNDIEKAFTRRPLHSFSFVNRVFYILVTALSLGPSVSTSMYAIKENSVDDY</sequence>
<feature type="transmembrane region" description="Helical" evidence="1">
    <location>
        <begin position="69"/>
        <end position="90"/>
    </location>
</feature>
<evidence type="ECO:0000256" key="1">
    <source>
        <dbReference type="SAM" id="Phobius"/>
    </source>
</evidence>
<dbReference type="EMBL" id="PJQM01002133">
    <property type="protein sequence ID" value="RCH97884.1"/>
    <property type="molecule type" value="Genomic_DNA"/>
</dbReference>
<name>A0A367K6N5_RHIST</name>
<protein>
    <submittedName>
        <fullName evidence="2">Uncharacterized protein</fullName>
    </submittedName>
</protein>
<keyword evidence="1" id="KW-0472">Membrane</keyword>
<evidence type="ECO:0000313" key="3">
    <source>
        <dbReference type="Proteomes" id="UP000253551"/>
    </source>
</evidence>
<comment type="caution">
    <text evidence="2">The sequence shown here is derived from an EMBL/GenBank/DDBJ whole genome shotgun (WGS) entry which is preliminary data.</text>
</comment>
<keyword evidence="1" id="KW-1133">Transmembrane helix</keyword>
<accession>A0A367K6N5</accession>
<keyword evidence="3" id="KW-1185">Reference proteome</keyword>
<organism evidence="2 3">
    <name type="scientific">Rhizopus stolonifer</name>
    <name type="common">Rhizopus nigricans</name>
    <dbReference type="NCBI Taxonomy" id="4846"/>
    <lineage>
        <taxon>Eukaryota</taxon>
        <taxon>Fungi</taxon>
        <taxon>Fungi incertae sedis</taxon>
        <taxon>Mucoromycota</taxon>
        <taxon>Mucoromycotina</taxon>
        <taxon>Mucoromycetes</taxon>
        <taxon>Mucorales</taxon>
        <taxon>Mucorineae</taxon>
        <taxon>Rhizopodaceae</taxon>
        <taxon>Rhizopus</taxon>
    </lineage>
</organism>
<dbReference type="AlphaFoldDB" id="A0A367K6N5"/>
<dbReference type="Proteomes" id="UP000253551">
    <property type="component" value="Unassembled WGS sequence"/>
</dbReference>
<gene>
    <name evidence="2" type="ORF">CU098_008047</name>
</gene>
<evidence type="ECO:0000313" key="2">
    <source>
        <dbReference type="EMBL" id="RCH97884.1"/>
    </source>
</evidence>
<reference evidence="2 3" key="1">
    <citation type="journal article" date="2018" name="G3 (Bethesda)">
        <title>Phylogenetic and Phylogenomic Definition of Rhizopus Species.</title>
        <authorList>
            <person name="Gryganskyi A.P."/>
            <person name="Golan J."/>
            <person name="Dolatabadi S."/>
            <person name="Mondo S."/>
            <person name="Robb S."/>
            <person name="Idnurm A."/>
            <person name="Muszewska A."/>
            <person name="Steczkiewicz K."/>
            <person name="Masonjones S."/>
            <person name="Liao H.L."/>
            <person name="Gajdeczka M.T."/>
            <person name="Anike F."/>
            <person name="Vuek A."/>
            <person name="Anishchenko I.M."/>
            <person name="Voigt K."/>
            <person name="de Hoog G.S."/>
            <person name="Smith M.E."/>
            <person name="Heitman J."/>
            <person name="Vilgalys R."/>
            <person name="Stajich J.E."/>
        </authorList>
    </citation>
    <scope>NUCLEOTIDE SEQUENCE [LARGE SCALE GENOMIC DNA]</scope>
    <source>
        <strain evidence="2 3">LSU 92-RS-03</strain>
    </source>
</reference>